<proteinExistence type="predicted"/>
<reference evidence="1" key="1">
    <citation type="submission" date="2024-11" db="EMBL/GenBank/DDBJ databases">
        <title>Description of Massilia orientalis sp. nov., isolated from rhizosphere soil of Ageratina adenophora.</title>
        <authorList>
            <person name="Wang Y."/>
        </authorList>
    </citation>
    <scope>NUCLEOTIDE SEQUENCE</scope>
    <source>
        <strain evidence="1">YIM B02787</strain>
    </source>
</reference>
<comment type="caution">
    <text evidence="1">The sequence shown here is derived from an EMBL/GenBank/DDBJ whole genome shotgun (WGS) entry which is preliminary data.</text>
</comment>
<dbReference type="EMBL" id="JASNRB020000013">
    <property type="protein sequence ID" value="MFJ1470182.1"/>
    <property type="molecule type" value="Genomic_DNA"/>
</dbReference>
<dbReference type="Proteomes" id="UP001168096">
    <property type="component" value="Unassembled WGS sequence"/>
</dbReference>
<accession>A0ACC7MDR0</accession>
<keyword evidence="2" id="KW-1185">Reference proteome</keyword>
<organism evidence="1 2">
    <name type="scientific">Massilia orientalis</name>
    <dbReference type="NCBI Taxonomy" id="3050128"/>
    <lineage>
        <taxon>Bacteria</taxon>
        <taxon>Pseudomonadati</taxon>
        <taxon>Pseudomonadota</taxon>
        <taxon>Betaproteobacteria</taxon>
        <taxon>Burkholderiales</taxon>
        <taxon>Oxalobacteraceae</taxon>
        <taxon>Telluria group</taxon>
        <taxon>Massilia</taxon>
    </lineage>
</organism>
<name>A0ACC7MDR0_9BURK</name>
<protein>
    <submittedName>
        <fullName evidence="1">Uncharacterized protein</fullName>
    </submittedName>
</protein>
<sequence length="143" mass="15541">MLQVKSQRHLKNCTNKYMDRTPSSRIFNAIAIAIAGLTLASAGCTDKIYKQNLARDWDCGTYQLSLGDGGNYSLVAPTLGLRYSGTYQIKEALGGGHVIEWNGEPNSFTKEHTFIQGPSSDRQMAMGRDAGTTATLCSARTKS</sequence>
<gene>
    <name evidence="1" type="ORF">QPK29_020920</name>
</gene>
<evidence type="ECO:0000313" key="1">
    <source>
        <dbReference type="EMBL" id="MFJ1470182.1"/>
    </source>
</evidence>
<evidence type="ECO:0000313" key="2">
    <source>
        <dbReference type="Proteomes" id="UP001168096"/>
    </source>
</evidence>